<name>A0A5N5GQ72_9ROSA</name>
<reference evidence="1 2" key="3">
    <citation type="submission" date="2019-11" db="EMBL/GenBank/DDBJ databases">
        <title>A de novo genome assembly of a pear dwarfing rootstock.</title>
        <authorList>
            <person name="Wang F."/>
            <person name="Wang J."/>
            <person name="Li S."/>
            <person name="Zhang Y."/>
            <person name="Fang M."/>
            <person name="Ma L."/>
            <person name="Zhao Y."/>
            <person name="Jiang S."/>
        </authorList>
    </citation>
    <scope>NUCLEOTIDE SEQUENCE [LARGE SCALE GENOMIC DNA]</scope>
    <source>
        <strain evidence="1">S2</strain>
        <tissue evidence="1">Leaf</tissue>
    </source>
</reference>
<dbReference type="EMBL" id="SMOL01000401">
    <property type="protein sequence ID" value="KAB2617709.1"/>
    <property type="molecule type" value="Genomic_DNA"/>
</dbReference>
<evidence type="ECO:0000313" key="2">
    <source>
        <dbReference type="Proteomes" id="UP000327157"/>
    </source>
</evidence>
<protein>
    <submittedName>
        <fullName evidence="1">Uncharacterized protein</fullName>
    </submittedName>
</protein>
<reference evidence="1 2" key="1">
    <citation type="submission" date="2019-09" db="EMBL/GenBank/DDBJ databases">
        <authorList>
            <person name="Ou C."/>
        </authorList>
    </citation>
    <scope>NUCLEOTIDE SEQUENCE [LARGE SCALE GENOMIC DNA]</scope>
    <source>
        <strain evidence="1">S2</strain>
        <tissue evidence="1">Leaf</tissue>
    </source>
</reference>
<dbReference type="AlphaFoldDB" id="A0A5N5GQ72"/>
<gene>
    <name evidence="1" type="ORF">D8674_013578</name>
</gene>
<organism evidence="1 2">
    <name type="scientific">Pyrus ussuriensis x Pyrus communis</name>
    <dbReference type="NCBI Taxonomy" id="2448454"/>
    <lineage>
        <taxon>Eukaryota</taxon>
        <taxon>Viridiplantae</taxon>
        <taxon>Streptophyta</taxon>
        <taxon>Embryophyta</taxon>
        <taxon>Tracheophyta</taxon>
        <taxon>Spermatophyta</taxon>
        <taxon>Magnoliopsida</taxon>
        <taxon>eudicotyledons</taxon>
        <taxon>Gunneridae</taxon>
        <taxon>Pentapetalae</taxon>
        <taxon>rosids</taxon>
        <taxon>fabids</taxon>
        <taxon>Rosales</taxon>
        <taxon>Rosaceae</taxon>
        <taxon>Amygdaloideae</taxon>
        <taxon>Maleae</taxon>
        <taxon>Pyrus</taxon>
    </lineage>
</organism>
<dbReference type="Proteomes" id="UP000327157">
    <property type="component" value="Chromosome 15"/>
</dbReference>
<keyword evidence="2" id="KW-1185">Reference proteome</keyword>
<sequence length="111" mass="12270">MTKTGDSTSCDVVEEKFFTSGTKTTVQSARFEIEKFNGTNNFAILQCEVRDVLIQQGLVVVLGDMPLNAHACSTIQLCLGKQLKYSVMNITSTKELWAALEAKYIKKSAEN</sequence>
<reference evidence="2" key="2">
    <citation type="submission" date="2019-10" db="EMBL/GenBank/DDBJ databases">
        <title>A de novo genome assembly of a pear dwarfing rootstock.</title>
        <authorList>
            <person name="Wang F."/>
            <person name="Wang J."/>
            <person name="Li S."/>
            <person name="Zhang Y."/>
            <person name="Fang M."/>
            <person name="Ma L."/>
            <person name="Zhao Y."/>
            <person name="Jiang S."/>
        </authorList>
    </citation>
    <scope>NUCLEOTIDE SEQUENCE [LARGE SCALE GENOMIC DNA]</scope>
</reference>
<proteinExistence type="predicted"/>
<evidence type="ECO:0000313" key="1">
    <source>
        <dbReference type="EMBL" id="KAB2617709.1"/>
    </source>
</evidence>
<comment type="caution">
    <text evidence="1">The sequence shown here is derived from an EMBL/GenBank/DDBJ whole genome shotgun (WGS) entry which is preliminary data.</text>
</comment>
<accession>A0A5N5GQ72</accession>